<accession>A0ABR0A486</accession>
<evidence type="ECO:0000256" key="1">
    <source>
        <dbReference type="SAM" id="MobiDB-lite"/>
    </source>
</evidence>
<feature type="region of interest" description="Disordered" evidence="1">
    <location>
        <begin position="1"/>
        <end position="21"/>
    </location>
</feature>
<reference evidence="2 3" key="1">
    <citation type="journal article" date="2023" name="Nucleic Acids Res.">
        <title>The hologenome of Daphnia magna reveals possible DNA methylation and microbiome-mediated evolution of the host genome.</title>
        <authorList>
            <person name="Chaturvedi A."/>
            <person name="Li X."/>
            <person name="Dhandapani V."/>
            <person name="Marshall H."/>
            <person name="Kissane S."/>
            <person name="Cuenca-Cambronero M."/>
            <person name="Asole G."/>
            <person name="Calvet F."/>
            <person name="Ruiz-Romero M."/>
            <person name="Marangio P."/>
            <person name="Guigo R."/>
            <person name="Rago D."/>
            <person name="Mirbahai L."/>
            <person name="Eastwood N."/>
            <person name="Colbourne J.K."/>
            <person name="Zhou J."/>
            <person name="Mallon E."/>
            <person name="Orsini L."/>
        </authorList>
    </citation>
    <scope>NUCLEOTIDE SEQUENCE [LARGE SCALE GENOMIC DNA]</scope>
    <source>
        <strain evidence="2">LRV0_1</strain>
    </source>
</reference>
<dbReference type="Proteomes" id="UP001234178">
    <property type="component" value="Unassembled WGS sequence"/>
</dbReference>
<proteinExistence type="predicted"/>
<organism evidence="2 3">
    <name type="scientific">Daphnia magna</name>
    <dbReference type="NCBI Taxonomy" id="35525"/>
    <lineage>
        <taxon>Eukaryota</taxon>
        <taxon>Metazoa</taxon>
        <taxon>Ecdysozoa</taxon>
        <taxon>Arthropoda</taxon>
        <taxon>Crustacea</taxon>
        <taxon>Branchiopoda</taxon>
        <taxon>Diplostraca</taxon>
        <taxon>Cladocera</taxon>
        <taxon>Anomopoda</taxon>
        <taxon>Daphniidae</taxon>
        <taxon>Daphnia</taxon>
    </lineage>
</organism>
<sequence>MEEGTHPPHPVHPTFAGISTLRSYKRGKKIENGRKQEYGKEKGKLKMLDRRQFGNGASA</sequence>
<dbReference type="EMBL" id="JAOYFB010000036">
    <property type="protein sequence ID" value="KAK4019953.1"/>
    <property type="molecule type" value="Genomic_DNA"/>
</dbReference>
<protein>
    <submittedName>
        <fullName evidence="2">Uncharacterized protein</fullName>
    </submittedName>
</protein>
<name>A0ABR0A486_9CRUS</name>
<comment type="caution">
    <text evidence="2">The sequence shown here is derived from an EMBL/GenBank/DDBJ whole genome shotgun (WGS) entry which is preliminary data.</text>
</comment>
<evidence type="ECO:0000313" key="2">
    <source>
        <dbReference type="EMBL" id="KAK4019953.1"/>
    </source>
</evidence>
<evidence type="ECO:0000313" key="3">
    <source>
        <dbReference type="Proteomes" id="UP001234178"/>
    </source>
</evidence>
<gene>
    <name evidence="2" type="ORF">OUZ56_001951</name>
</gene>
<keyword evidence="3" id="KW-1185">Reference proteome</keyword>